<dbReference type="EMBL" id="JAERQM010000001">
    <property type="protein sequence ID" value="MBU8543177.1"/>
    <property type="molecule type" value="Genomic_DNA"/>
</dbReference>
<accession>A0ABS6H5Q9</accession>
<protein>
    <recommendedName>
        <fullName evidence="4">DUF4760 domain-containing protein</fullName>
    </recommendedName>
</protein>
<feature type="transmembrane region" description="Helical" evidence="1">
    <location>
        <begin position="20"/>
        <end position="37"/>
    </location>
</feature>
<evidence type="ECO:0000256" key="1">
    <source>
        <dbReference type="SAM" id="Phobius"/>
    </source>
</evidence>
<proteinExistence type="predicted"/>
<comment type="caution">
    <text evidence="2">The sequence shown here is derived from an EMBL/GenBank/DDBJ whole genome shotgun (WGS) entry which is preliminary data.</text>
</comment>
<dbReference type="RefSeq" id="WP_216873465.1">
    <property type="nucleotide sequence ID" value="NZ_JAERQM010000001.1"/>
</dbReference>
<evidence type="ECO:0000313" key="2">
    <source>
        <dbReference type="EMBL" id="MBU8543177.1"/>
    </source>
</evidence>
<organism evidence="2 3">
    <name type="scientific">Falsiroseomonas oleicola</name>
    <dbReference type="NCBI Taxonomy" id="2801474"/>
    <lineage>
        <taxon>Bacteria</taxon>
        <taxon>Pseudomonadati</taxon>
        <taxon>Pseudomonadota</taxon>
        <taxon>Alphaproteobacteria</taxon>
        <taxon>Acetobacterales</taxon>
        <taxon>Roseomonadaceae</taxon>
        <taxon>Falsiroseomonas</taxon>
    </lineage>
</organism>
<keyword evidence="1" id="KW-1133">Transmembrane helix</keyword>
<name>A0ABS6H5Q9_9PROT</name>
<keyword evidence="1" id="KW-0472">Membrane</keyword>
<evidence type="ECO:0000313" key="3">
    <source>
        <dbReference type="Proteomes" id="UP000689967"/>
    </source>
</evidence>
<feature type="transmembrane region" description="Helical" evidence="1">
    <location>
        <begin position="49"/>
        <end position="69"/>
    </location>
</feature>
<keyword evidence="3" id="KW-1185">Reference proteome</keyword>
<sequence>MRAAIKQIKLIGAEALSKPWLWFSLSCFFGVLAILKHGDEPKLRGLAELFRGASAIAWPLLVMWAVWIFRREAQALIGRVRKFGPAGAEFADAAVSSQLANRPFEEIRKNFGTDGALGDVVTAKIKDIHTVMDTDVGDNSLKRETWLLEKYANAALINNALFNYLAIFRSQLEALEAMLASADPIDLRPFHELHVQRYTAATQDQIDVKPPLDFETWLRFLHLQNYVEARENHGSATAEGSAFIRYVRAQNLPRFQLF</sequence>
<dbReference type="Proteomes" id="UP000689967">
    <property type="component" value="Unassembled WGS sequence"/>
</dbReference>
<keyword evidence="1" id="KW-0812">Transmembrane</keyword>
<evidence type="ECO:0008006" key="4">
    <source>
        <dbReference type="Google" id="ProtNLM"/>
    </source>
</evidence>
<reference evidence="2 3" key="1">
    <citation type="submission" date="2021-01" db="EMBL/GenBank/DDBJ databases">
        <title>Roseomonas sp. nov, a bacterium isolated from an oil production mixture in Yumen Oilfield.</title>
        <authorList>
            <person name="Wu D."/>
        </authorList>
    </citation>
    <scope>NUCLEOTIDE SEQUENCE [LARGE SCALE GENOMIC DNA]</scope>
    <source>
        <strain evidence="2 3">ROY-5-3</strain>
    </source>
</reference>
<gene>
    <name evidence="2" type="ORF">JJQ90_05635</name>
</gene>